<reference evidence="2" key="1">
    <citation type="journal article" date="2022" name="G3 (Bethesda)">
        <title>High quality genome of the basidiomycete yeast Dioszegia hungarica PDD-24b-2 isolated from cloud water.</title>
        <authorList>
            <person name="Jarrige D."/>
            <person name="Haridas S."/>
            <person name="Bleykasten-Grosshans C."/>
            <person name="Joly M."/>
            <person name="Nadalig T."/>
            <person name="Sancelme M."/>
            <person name="Vuilleumier S."/>
            <person name="Grigoriev I.V."/>
            <person name="Amato P."/>
            <person name="Bringel F."/>
        </authorList>
    </citation>
    <scope>NUCLEOTIDE SEQUENCE</scope>
    <source>
        <strain evidence="2">PDD-24b-2</strain>
    </source>
</reference>
<feature type="region of interest" description="Disordered" evidence="1">
    <location>
        <begin position="176"/>
        <end position="220"/>
    </location>
</feature>
<keyword evidence="3" id="KW-1185">Reference proteome</keyword>
<evidence type="ECO:0000256" key="1">
    <source>
        <dbReference type="SAM" id="MobiDB-lite"/>
    </source>
</evidence>
<dbReference type="GeneID" id="77732046"/>
<dbReference type="RefSeq" id="XP_052945313.1">
    <property type="nucleotide sequence ID" value="XM_053092841.1"/>
</dbReference>
<evidence type="ECO:0000313" key="2">
    <source>
        <dbReference type="EMBL" id="KAI9635536.1"/>
    </source>
</evidence>
<protein>
    <submittedName>
        <fullName evidence="2">Uncharacterized protein</fullName>
    </submittedName>
</protein>
<sequence length="220" mass="24188">MPSLSKVWSFSAPTRVPLAVFPTFNEDNTPTIGADGYPIFAKYTVIGESVGSQMRLRALAVKGKSKSQWWTGSHPAWQVAFENTKPSDDGFTAKSEPSYSTKEGAPFALIVGTEPRAEVERIVRGLLKGRMKSKHTLDERDKDVISGQQWLCVASNLETSRQLDRLVRACQEKKRCLTEQSDSGVLGTRDVDDDDDEVEDETEGGGNGEGPSSERRVTFG</sequence>
<proteinExistence type="predicted"/>
<name>A0AA38LVN0_9TREE</name>
<evidence type="ECO:0000313" key="3">
    <source>
        <dbReference type="Proteomes" id="UP001164286"/>
    </source>
</evidence>
<comment type="caution">
    <text evidence="2">The sequence shown here is derived from an EMBL/GenBank/DDBJ whole genome shotgun (WGS) entry which is preliminary data.</text>
</comment>
<gene>
    <name evidence="2" type="ORF">MKK02DRAFT_44226</name>
</gene>
<dbReference type="Proteomes" id="UP001164286">
    <property type="component" value="Unassembled WGS sequence"/>
</dbReference>
<feature type="compositionally biased region" description="Acidic residues" evidence="1">
    <location>
        <begin position="191"/>
        <end position="203"/>
    </location>
</feature>
<dbReference type="AlphaFoldDB" id="A0AA38LVN0"/>
<accession>A0AA38LVN0</accession>
<dbReference type="EMBL" id="JAKWFO010000005">
    <property type="protein sequence ID" value="KAI9635536.1"/>
    <property type="molecule type" value="Genomic_DNA"/>
</dbReference>
<organism evidence="2 3">
    <name type="scientific">Dioszegia hungarica</name>
    <dbReference type="NCBI Taxonomy" id="4972"/>
    <lineage>
        <taxon>Eukaryota</taxon>
        <taxon>Fungi</taxon>
        <taxon>Dikarya</taxon>
        <taxon>Basidiomycota</taxon>
        <taxon>Agaricomycotina</taxon>
        <taxon>Tremellomycetes</taxon>
        <taxon>Tremellales</taxon>
        <taxon>Bulleribasidiaceae</taxon>
        <taxon>Dioszegia</taxon>
    </lineage>
</organism>